<dbReference type="PANTHER" id="PTHR33376:SF15">
    <property type="entry name" value="BLL6794 PROTEIN"/>
    <property type="match status" value="1"/>
</dbReference>
<dbReference type="Gene3D" id="3.40.190.170">
    <property type="entry name" value="Bacterial extracellular solute-binding protein, family 7"/>
    <property type="match status" value="1"/>
</dbReference>
<dbReference type="Proteomes" id="UP000273516">
    <property type="component" value="Unassembled WGS sequence"/>
</dbReference>
<keyword evidence="3" id="KW-0574">Periplasm</keyword>
<dbReference type="AlphaFoldDB" id="A0A3M0LZA1"/>
<dbReference type="OrthoDB" id="7822595at2"/>
<feature type="signal peptide" evidence="4">
    <location>
        <begin position="1"/>
        <end position="24"/>
    </location>
</feature>
<keyword evidence="2 4" id="KW-0732">Signal</keyword>
<dbReference type="Pfam" id="PF03480">
    <property type="entry name" value="DctP"/>
    <property type="match status" value="1"/>
</dbReference>
<dbReference type="InterPro" id="IPR018389">
    <property type="entry name" value="DctP_fam"/>
</dbReference>
<keyword evidence="6" id="KW-1185">Reference proteome</keyword>
<name>A0A3M0LZA1_9RHOB</name>
<proteinExistence type="predicted"/>
<evidence type="ECO:0000313" key="5">
    <source>
        <dbReference type="EMBL" id="RMC30812.1"/>
    </source>
</evidence>
<evidence type="ECO:0000256" key="4">
    <source>
        <dbReference type="SAM" id="SignalP"/>
    </source>
</evidence>
<dbReference type="GO" id="GO:0042597">
    <property type="term" value="C:periplasmic space"/>
    <property type="evidence" value="ECO:0007669"/>
    <property type="project" value="UniProtKB-SubCell"/>
</dbReference>
<comment type="caution">
    <text evidence="5">The sequence shown here is derived from an EMBL/GenBank/DDBJ whole genome shotgun (WGS) entry which is preliminary data.</text>
</comment>
<feature type="chain" id="PRO_5018118966" evidence="4">
    <location>
        <begin position="25"/>
        <end position="342"/>
    </location>
</feature>
<sequence>MKHFNTRLLAAAAALCLSALPSFAQDVTLRLSNWLPVSHPVVKDIMMPWAEQVKEATEGRVEVQILDAPLGPPPAHFDLVSSGAADIAFSAHSYTPGRFTLTQLAELPFLTPSSEANSVAFWRVWENMLAEQNEHAGVKVLALFGHGPGQLFTTSKPVSPVSGLEGAKIRVAGEVTDQLVGNLGMVSVQAPSSESYELLHNGVADGIVFPYESVPFFKLDDTVKQALTVDGGMYNVSFFMVMNQARYDSLSEADRAAIDKVSGEALVRMAGKAWDAADKAGREAMEGKVAFTPAEGDDLAALQAASDSIYASVRGKYEAKGVDFDAALEMFKSEIEKVQAGE</sequence>
<dbReference type="PANTHER" id="PTHR33376">
    <property type="match status" value="1"/>
</dbReference>
<protein>
    <submittedName>
        <fullName evidence="5">ABC transporter substrate-binding protein</fullName>
    </submittedName>
</protein>
<comment type="subcellular location">
    <subcellularLocation>
        <location evidence="1">Periplasm</location>
    </subcellularLocation>
</comment>
<gene>
    <name evidence="5" type="ORF">C9E81_21395</name>
</gene>
<dbReference type="EMBL" id="QOKZ01000015">
    <property type="protein sequence ID" value="RMC30812.1"/>
    <property type="molecule type" value="Genomic_DNA"/>
</dbReference>
<evidence type="ECO:0000256" key="3">
    <source>
        <dbReference type="ARBA" id="ARBA00022764"/>
    </source>
</evidence>
<reference evidence="5 6" key="1">
    <citation type="submission" date="2018-07" db="EMBL/GenBank/DDBJ databases">
        <authorList>
            <person name="Zhang Y."/>
            <person name="Wang L."/>
            <person name="Ma S."/>
        </authorList>
    </citation>
    <scope>NUCLEOTIDE SEQUENCE [LARGE SCALE GENOMIC DNA]</scope>
    <source>
        <strain evidence="5 6">4-2</strain>
    </source>
</reference>
<evidence type="ECO:0000256" key="2">
    <source>
        <dbReference type="ARBA" id="ARBA00022729"/>
    </source>
</evidence>
<accession>A0A3M0LZA1</accession>
<evidence type="ECO:0000313" key="6">
    <source>
        <dbReference type="Proteomes" id="UP000273516"/>
    </source>
</evidence>
<dbReference type="GO" id="GO:0055085">
    <property type="term" value="P:transmembrane transport"/>
    <property type="evidence" value="ECO:0007669"/>
    <property type="project" value="InterPro"/>
</dbReference>
<dbReference type="NCBIfam" id="NF037995">
    <property type="entry name" value="TRAP_S1"/>
    <property type="match status" value="1"/>
</dbReference>
<dbReference type="CDD" id="cd13665">
    <property type="entry name" value="PBP2_TRAP_Dctp3_4"/>
    <property type="match status" value="1"/>
</dbReference>
<evidence type="ECO:0000256" key="1">
    <source>
        <dbReference type="ARBA" id="ARBA00004418"/>
    </source>
</evidence>
<dbReference type="InterPro" id="IPR038404">
    <property type="entry name" value="TRAP_DctP_sf"/>
</dbReference>
<organism evidence="5 6">
    <name type="scientific">Paracoccus alkanivorans</name>
    <dbReference type="NCBI Taxonomy" id="2116655"/>
    <lineage>
        <taxon>Bacteria</taxon>
        <taxon>Pseudomonadati</taxon>
        <taxon>Pseudomonadota</taxon>
        <taxon>Alphaproteobacteria</taxon>
        <taxon>Rhodobacterales</taxon>
        <taxon>Paracoccaceae</taxon>
        <taxon>Paracoccus</taxon>
    </lineage>
</organism>
<dbReference type="RefSeq" id="WP_122114395.1">
    <property type="nucleotide sequence ID" value="NZ_QOKZ01000015.1"/>
</dbReference>